<proteinExistence type="predicted"/>
<organism evidence="1 2">
    <name type="scientific">Forsythia ovata</name>
    <dbReference type="NCBI Taxonomy" id="205694"/>
    <lineage>
        <taxon>Eukaryota</taxon>
        <taxon>Viridiplantae</taxon>
        <taxon>Streptophyta</taxon>
        <taxon>Embryophyta</taxon>
        <taxon>Tracheophyta</taxon>
        <taxon>Spermatophyta</taxon>
        <taxon>Magnoliopsida</taxon>
        <taxon>eudicotyledons</taxon>
        <taxon>Gunneridae</taxon>
        <taxon>Pentapetalae</taxon>
        <taxon>asterids</taxon>
        <taxon>lamiids</taxon>
        <taxon>Lamiales</taxon>
        <taxon>Oleaceae</taxon>
        <taxon>Forsythieae</taxon>
        <taxon>Forsythia</taxon>
    </lineage>
</organism>
<evidence type="ECO:0000313" key="1">
    <source>
        <dbReference type="EMBL" id="KAL2496147.1"/>
    </source>
</evidence>
<reference evidence="2" key="1">
    <citation type="submission" date="2024-07" db="EMBL/GenBank/DDBJ databases">
        <title>Two chromosome-level genome assemblies of Korean endemic species Abeliophyllum distichum and Forsythia ovata (Oleaceae).</title>
        <authorList>
            <person name="Jang H."/>
        </authorList>
    </citation>
    <scope>NUCLEOTIDE SEQUENCE [LARGE SCALE GENOMIC DNA]</scope>
</reference>
<dbReference type="EMBL" id="JBFOLJ010000011">
    <property type="protein sequence ID" value="KAL2496147.1"/>
    <property type="molecule type" value="Genomic_DNA"/>
</dbReference>
<name>A0ABD1S8S1_9LAMI</name>
<gene>
    <name evidence="1" type="ORF">Fot_39904</name>
</gene>
<evidence type="ECO:0000313" key="2">
    <source>
        <dbReference type="Proteomes" id="UP001604277"/>
    </source>
</evidence>
<comment type="caution">
    <text evidence="1">The sequence shown here is derived from an EMBL/GenBank/DDBJ whole genome shotgun (WGS) entry which is preliminary data.</text>
</comment>
<keyword evidence="2" id="KW-1185">Reference proteome</keyword>
<protein>
    <submittedName>
        <fullName evidence="1">Amino acid permease 3</fullName>
    </submittedName>
</protein>
<dbReference type="Proteomes" id="UP001604277">
    <property type="component" value="Unassembled WGS sequence"/>
</dbReference>
<dbReference type="AlphaFoldDB" id="A0ABD1S8S1"/>
<accession>A0ABD1S8S1</accession>
<sequence>MAESYIEVGKIRESLIGISIGYVTQMEKIWKSFQAIGAIAFAHSYSLILIEIQVWESVKSFILGSMKQNEKPGWKHKKMSRKVDKGGSKGYLVKEADEAWQS</sequence>